<keyword evidence="2" id="KW-1133">Transmembrane helix</keyword>
<evidence type="ECO:0000313" key="4">
    <source>
        <dbReference type="Proteomes" id="UP000595703"/>
    </source>
</evidence>
<gene>
    <name evidence="3" type="ORF">RVR_9194</name>
</gene>
<keyword evidence="4" id="KW-1185">Reference proteome</keyword>
<dbReference type="Proteomes" id="UP000595703">
    <property type="component" value="Chromosome"/>
</dbReference>
<keyword evidence="2" id="KW-0472">Membrane</keyword>
<feature type="region of interest" description="Disordered" evidence="1">
    <location>
        <begin position="292"/>
        <end position="323"/>
    </location>
</feature>
<dbReference type="AlphaFoldDB" id="A0A7U3VS83"/>
<dbReference type="RefSeq" id="WP_237405108.1">
    <property type="nucleotide sequence ID" value="NZ_AP018365.1"/>
</dbReference>
<feature type="transmembrane region" description="Helical" evidence="2">
    <location>
        <begin position="59"/>
        <end position="78"/>
    </location>
</feature>
<evidence type="ECO:0000313" key="3">
    <source>
        <dbReference type="EMBL" id="BBB01668.1"/>
    </source>
</evidence>
<feature type="compositionally biased region" description="Pro residues" evidence="1">
    <location>
        <begin position="41"/>
        <end position="53"/>
    </location>
</feature>
<feature type="region of interest" description="Disordered" evidence="1">
    <location>
        <begin position="34"/>
        <end position="53"/>
    </location>
</feature>
<feature type="transmembrane region" description="Helical" evidence="2">
    <location>
        <begin position="108"/>
        <end position="129"/>
    </location>
</feature>
<dbReference type="KEGG" id="arev:RVR_9194"/>
<name>A0A7U3VS83_9ACTN</name>
<evidence type="ECO:0000256" key="2">
    <source>
        <dbReference type="SAM" id="Phobius"/>
    </source>
</evidence>
<organism evidence="3 4">
    <name type="scientific">Actinacidiphila reveromycinica</name>
    <dbReference type="NCBI Taxonomy" id="659352"/>
    <lineage>
        <taxon>Bacteria</taxon>
        <taxon>Bacillati</taxon>
        <taxon>Actinomycetota</taxon>
        <taxon>Actinomycetes</taxon>
        <taxon>Kitasatosporales</taxon>
        <taxon>Streptomycetaceae</taxon>
        <taxon>Actinacidiphila</taxon>
    </lineage>
</organism>
<protein>
    <submittedName>
        <fullName evidence="3">Uncharacterized protein</fullName>
    </submittedName>
</protein>
<feature type="transmembrane region" description="Helical" evidence="2">
    <location>
        <begin position="83"/>
        <end position="102"/>
    </location>
</feature>
<dbReference type="EMBL" id="AP018365">
    <property type="protein sequence ID" value="BBB01668.1"/>
    <property type="molecule type" value="Genomic_DNA"/>
</dbReference>
<feature type="transmembrane region" description="Helical" evidence="2">
    <location>
        <begin position="141"/>
        <end position="163"/>
    </location>
</feature>
<reference evidence="3 4" key="1">
    <citation type="journal article" date="2010" name="J. Bacteriol.">
        <title>Biochemical characterization of a novel indole prenyltransferase from Streptomyces sp. SN-593.</title>
        <authorList>
            <person name="Takahashi S."/>
            <person name="Takagi H."/>
            <person name="Toyoda A."/>
            <person name="Uramoto M."/>
            <person name="Nogawa T."/>
            <person name="Ueki M."/>
            <person name="Sakaki Y."/>
            <person name="Osada H."/>
        </authorList>
    </citation>
    <scope>NUCLEOTIDE SEQUENCE [LARGE SCALE GENOMIC DNA]</scope>
    <source>
        <strain evidence="3 4">SN-593</strain>
    </source>
</reference>
<keyword evidence="2" id="KW-0812">Transmembrane</keyword>
<reference evidence="3 4" key="2">
    <citation type="journal article" date="2011" name="J. Antibiot.">
        <title>Furaquinocins I and J: novel polyketide isoprenoid hybrid compounds from Streptomyces reveromyceticus SN-593.</title>
        <authorList>
            <person name="Panthee S."/>
            <person name="Takahashi S."/>
            <person name="Takagi H."/>
            <person name="Nogawa T."/>
            <person name="Oowada E."/>
            <person name="Uramoto M."/>
            <person name="Osada H."/>
        </authorList>
    </citation>
    <scope>NUCLEOTIDE SEQUENCE [LARGE SCALE GENOMIC DNA]</scope>
    <source>
        <strain evidence="3 4">SN-593</strain>
    </source>
</reference>
<sequence>MPPAPPAAPPTPPVGGGGYGGWAGYGAPAGGFGPPGSGPGGYPPPPPAAPAVPRPPADALRAVAVGLLNLSGLGLGYAVMRRWLGLAVCLAATAVLLVVALPAKPDGVAGGVVAGYLAFLVLAAAHGAWRGLRTRLSWPPLAPVAAVLGLVLLAVPVGGVALYDNARDDATQKMLLDRLAAADSKVTAAKGKDFDSARPNYQAALDSYRDLRQHHSGSKAAGLVPARMRTFYSTVAAPYDQQQYCDAITPLKYLRTVPSSFGKDGLGSLDTWPDDRLATSLYACGVAGLEDTSQTDASGGDQSDLTELLSTFPDSPQAAKVEPAVSTTIDKAVKEIGGSDPCAATTRVTDLGSFASTLSDSAQGGAGAALVKDASRADGHVESGTYACGVHQYKSGDFEAAFTTMDDFTDTYPHDKNNALAGKFAIAAEIAQEESAAGKHVPTMASGGSIKLIVSNDSPDPVEILYTGKVTGSFTLKACGSCSDYSSESAAQGKACQAGGKHYPEKTVYLPAGTIYFLHKPSGDSSATAHADSETLRPGSYYTDCAYTVSSYGGF</sequence>
<evidence type="ECO:0000256" key="1">
    <source>
        <dbReference type="SAM" id="MobiDB-lite"/>
    </source>
</evidence>
<reference evidence="3 4" key="4">
    <citation type="journal article" date="2020" name="Sci. Rep.">
        <title>beta-carboline chemical signals induce reveromycin production through a LuxR family regulator in Streptomyces sp. SN-593.</title>
        <authorList>
            <person name="Panthee S."/>
            <person name="Kito N."/>
            <person name="Hayashi T."/>
            <person name="Shimizu T."/>
            <person name="Ishikawa J."/>
            <person name="Hamamoto H."/>
            <person name="Osada H."/>
            <person name="Takahashi S."/>
        </authorList>
    </citation>
    <scope>NUCLEOTIDE SEQUENCE [LARGE SCALE GENOMIC DNA]</scope>
    <source>
        <strain evidence="3 4">SN-593</strain>
    </source>
</reference>
<accession>A0A7U3VS83</accession>
<feature type="compositionally biased region" description="Polar residues" evidence="1">
    <location>
        <begin position="292"/>
        <end position="314"/>
    </location>
</feature>
<reference evidence="3 4" key="3">
    <citation type="journal article" date="2011" name="Nat. Chem. Biol.">
        <title>Reveromycin A biosynthesis uses RevG and RevJ for stereospecific spiroacetal formation.</title>
        <authorList>
            <person name="Takahashi S."/>
            <person name="Toyoda A."/>
            <person name="Sekiyama Y."/>
            <person name="Takagi H."/>
            <person name="Nogawa T."/>
            <person name="Uramoto M."/>
            <person name="Suzuki R."/>
            <person name="Koshino H."/>
            <person name="Kumano T."/>
            <person name="Panthee S."/>
            <person name="Dairi T."/>
            <person name="Ishikawa J."/>
            <person name="Ikeda H."/>
            <person name="Sakaki Y."/>
            <person name="Osada H."/>
        </authorList>
    </citation>
    <scope>NUCLEOTIDE SEQUENCE [LARGE SCALE GENOMIC DNA]</scope>
    <source>
        <strain evidence="3 4">SN-593</strain>
    </source>
</reference>
<proteinExistence type="predicted"/>